<sequence length="207" mass="21941">MTKLWHFCLNPFLSLCENSLQASMLRSMAAASATKAAASSVQFTCCTPISTSGLLLRRPLAFTVDDITKPLNKNCETKPAPNSDSDPDPDPDPDPKSQLLCGLLTGVASLLVLSTVNVPPVLVLTVELATMVVAGVATLESRSNSNRYPSAPCSRHTSSRPQGLQVPCDGWRISHAPGLDWLTRLEPGDGTNGVTIDAIATGEPERS</sequence>
<evidence type="ECO:0000256" key="1">
    <source>
        <dbReference type="SAM" id="MobiDB-lite"/>
    </source>
</evidence>
<feature type="region of interest" description="Disordered" evidence="1">
    <location>
        <begin position="143"/>
        <end position="165"/>
    </location>
</feature>
<name>A0A2P2JB98_RHIMU</name>
<feature type="region of interest" description="Disordered" evidence="1">
    <location>
        <begin position="72"/>
        <end position="97"/>
    </location>
</feature>
<accession>A0A2P2JB98</accession>
<proteinExistence type="predicted"/>
<protein>
    <submittedName>
        <fullName evidence="2">Uncharacterized protein</fullName>
    </submittedName>
</protein>
<organism evidence="2">
    <name type="scientific">Rhizophora mucronata</name>
    <name type="common">Asiatic mangrove</name>
    <dbReference type="NCBI Taxonomy" id="61149"/>
    <lineage>
        <taxon>Eukaryota</taxon>
        <taxon>Viridiplantae</taxon>
        <taxon>Streptophyta</taxon>
        <taxon>Embryophyta</taxon>
        <taxon>Tracheophyta</taxon>
        <taxon>Spermatophyta</taxon>
        <taxon>Magnoliopsida</taxon>
        <taxon>eudicotyledons</taxon>
        <taxon>Gunneridae</taxon>
        <taxon>Pentapetalae</taxon>
        <taxon>rosids</taxon>
        <taxon>fabids</taxon>
        <taxon>Malpighiales</taxon>
        <taxon>Rhizophoraceae</taxon>
        <taxon>Rhizophora</taxon>
    </lineage>
</organism>
<dbReference type="AlphaFoldDB" id="A0A2P2JB98"/>
<dbReference type="EMBL" id="GGEC01010282">
    <property type="protein sequence ID" value="MBW90765.1"/>
    <property type="molecule type" value="Transcribed_RNA"/>
</dbReference>
<reference evidence="2" key="1">
    <citation type="submission" date="2018-02" db="EMBL/GenBank/DDBJ databases">
        <title>Rhizophora mucronata_Transcriptome.</title>
        <authorList>
            <person name="Meera S.P."/>
            <person name="Sreeshan A."/>
            <person name="Augustine A."/>
        </authorList>
    </citation>
    <scope>NUCLEOTIDE SEQUENCE</scope>
    <source>
        <tissue evidence="2">Leaf</tissue>
    </source>
</reference>
<evidence type="ECO:0000313" key="2">
    <source>
        <dbReference type="EMBL" id="MBW90765.1"/>
    </source>
</evidence>